<dbReference type="AlphaFoldDB" id="A0A4Y2DUB6"/>
<name>A0A4Y2DUB6_ARAVE</name>
<dbReference type="Proteomes" id="UP000499080">
    <property type="component" value="Unassembled WGS sequence"/>
</dbReference>
<protein>
    <submittedName>
        <fullName evidence="2">Uncharacterized protein</fullName>
    </submittedName>
</protein>
<organism evidence="2 3">
    <name type="scientific">Araneus ventricosus</name>
    <name type="common">Orbweaver spider</name>
    <name type="synonym">Epeira ventricosa</name>
    <dbReference type="NCBI Taxonomy" id="182803"/>
    <lineage>
        <taxon>Eukaryota</taxon>
        <taxon>Metazoa</taxon>
        <taxon>Ecdysozoa</taxon>
        <taxon>Arthropoda</taxon>
        <taxon>Chelicerata</taxon>
        <taxon>Arachnida</taxon>
        <taxon>Araneae</taxon>
        <taxon>Araneomorphae</taxon>
        <taxon>Entelegynae</taxon>
        <taxon>Araneoidea</taxon>
        <taxon>Araneidae</taxon>
        <taxon>Araneus</taxon>
    </lineage>
</organism>
<dbReference type="OrthoDB" id="10531099at2759"/>
<evidence type="ECO:0000313" key="3">
    <source>
        <dbReference type="Proteomes" id="UP000499080"/>
    </source>
</evidence>
<accession>A0A4Y2DUB6</accession>
<reference evidence="2 3" key="1">
    <citation type="journal article" date="2019" name="Sci. Rep.">
        <title>Orb-weaving spider Araneus ventricosus genome elucidates the spidroin gene catalogue.</title>
        <authorList>
            <person name="Kono N."/>
            <person name="Nakamura H."/>
            <person name="Ohtoshi R."/>
            <person name="Moran D.A.P."/>
            <person name="Shinohara A."/>
            <person name="Yoshida Y."/>
            <person name="Fujiwara M."/>
            <person name="Mori M."/>
            <person name="Tomita M."/>
            <person name="Arakawa K."/>
        </authorList>
    </citation>
    <scope>NUCLEOTIDE SEQUENCE [LARGE SCALE GENOMIC DNA]</scope>
</reference>
<sequence>MDKTSPFCADPPLSPQSERIPPPLLTRSYTRKTELGTRHHSCIGTYQRIGDQYIAFAKTTDALFRPKPLQQCNGSRCTFASTQIARSADSNVELLKQPADG</sequence>
<keyword evidence="3" id="KW-1185">Reference proteome</keyword>
<evidence type="ECO:0000313" key="2">
    <source>
        <dbReference type="EMBL" id="GBM19428.1"/>
    </source>
</evidence>
<feature type="region of interest" description="Disordered" evidence="1">
    <location>
        <begin position="1"/>
        <end position="23"/>
    </location>
</feature>
<comment type="caution">
    <text evidence="2">The sequence shown here is derived from an EMBL/GenBank/DDBJ whole genome shotgun (WGS) entry which is preliminary data.</text>
</comment>
<proteinExistence type="predicted"/>
<evidence type="ECO:0000256" key="1">
    <source>
        <dbReference type="SAM" id="MobiDB-lite"/>
    </source>
</evidence>
<gene>
    <name evidence="2" type="ORF">AVEN_17194_1</name>
</gene>
<dbReference type="EMBL" id="BGPR01000423">
    <property type="protein sequence ID" value="GBM19428.1"/>
    <property type="molecule type" value="Genomic_DNA"/>
</dbReference>